<dbReference type="GO" id="GO:0006808">
    <property type="term" value="P:regulation of nitrogen utilization"/>
    <property type="evidence" value="ECO:0007669"/>
    <property type="project" value="InterPro"/>
</dbReference>
<dbReference type="AlphaFoldDB" id="A0A3A8AFL0"/>
<evidence type="ECO:0000256" key="2">
    <source>
        <dbReference type="ARBA" id="ARBA00025238"/>
    </source>
</evidence>
<gene>
    <name evidence="3" type="ORF">DEM25_002415</name>
</gene>
<dbReference type="InterPro" id="IPR002187">
    <property type="entry name" value="N-reg_PII"/>
</dbReference>
<keyword evidence="4" id="KW-1185">Reference proteome</keyword>
<evidence type="ECO:0000313" key="4">
    <source>
        <dbReference type="Proteomes" id="UP000246132"/>
    </source>
</evidence>
<dbReference type="OrthoDB" id="2873381at2"/>
<dbReference type="RefSeq" id="WP_109767135.1">
    <property type="nucleotide sequence ID" value="NZ_QFWV02000002.1"/>
</dbReference>
<dbReference type="Proteomes" id="UP000246132">
    <property type="component" value="Unassembled WGS sequence"/>
</dbReference>
<evidence type="ECO:0000313" key="3">
    <source>
        <dbReference type="EMBL" id="RKF08178.1"/>
    </source>
</evidence>
<dbReference type="Gene3D" id="3.30.70.120">
    <property type="match status" value="1"/>
</dbReference>
<protein>
    <recommendedName>
        <fullName evidence="1">Nitrogen regulatory protein P-II</fullName>
    </recommendedName>
</protein>
<comment type="function">
    <text evidence="2">In nitrogen-limiting conditions, when the ratio of Gln to 2-ketoglutarate decreases, P-II is uridylylated to P-II-UMP. P-II-UMP allows the deadenylation of glutamine synthetase (GS), thus activating the enzyme. Conversely, in nitrogen excess P-II is deuridylated and promotes the adenylation of GS. P-II indirectly controls the transcription of the GS gene (glnA). P-II prevents NR-II-catalyzed conversion of NR-I to NR-I-phosphate, the transcriptional activator of glnA. When P-II is uridylylated to P-II-UMP, these events are reversed.</text>
</comment>
<dbReference type="InterPro" id="IPR015867">
    <property type="entry name" value="N-reg_PII/ATP_PRibTrfase_C"/>
</dbReference>
<organism evidence="3 4">
    <name type="scientific">Oceaniradius stylonematis</name>
    <dbReference type="NCBI Taxonomy" id="2184161"/>
    <lineage>
        <taxon>Bacteria</taxon>
        <taxon>Pseudomonadati</taxon>
        <taxon>Pseudomonadota</taxon>
        <taxon>Alphaproteobacteria</taxon>
        <taxon>Hyphomicrobiales</taxon>
        <taxon>Ahrensiaceae</taxon>
        <taxon>Oceaniradius</taxon>
    </lineage>
</organism>
<dbReference type="Pfam" id="PF00543">
    <property type="entry name" value="P-II"/>
    <property type="match status" value="1"/>
</dbReference>
<name>A0A3A8AFL0_9HYPH</name>
<proteinExistence type="predicted"/>
<comment type="caution">
    <text evidence="3">The sequence shown here is derived from an EMBL/GenBank/DDBJ whole genome shotgun (WGS) entry which is preliminary data.</text>
</comment>
<sequence>MTHKATKIVIITEKLIVEGVTKIIEEAGASGYTMVQAAGKGSRGVRSSGRPAVVDAFANVKVEVITATRDMAEQIADKVAARYFDNYSGITYLEEVEILRPHKF</sequence>
<reference evidence="3 4" key="1">
    <citation type="journal article" date="2018" name="Int. J. Syst. Bacteriol.">
        <title>Oceaniradius stylonemae gen. nov., sp. nov., isolated from a red alga, Stylonema cornu-cervi.</title>
        <authorList>
            <person name="Jeong S."/>
        </authorList>
    </citation>
    <scope>NUCLEOTIDE SEQUENCE [LARGE SCALE GENOMIC DNA]</scope>
    <source>
        <strain evidence="3 4">StC1</strain>
    </source>
</reference>
<dbReference type="EMBL" id="QFWV02000002">
    <property type="protein sequence ID" value="RKF08178.1"/>
    <property type="molecule type" value="Genomic_DNA"/>
</dbReference>
<dbReference type="GO" id="GO:0030234">
    <property type="term" value="F:enzyme regulator activity"/>
    <property type="evidence" value="ECO:0007669"/>
    <property type="project" value="InterPro"/>
</dbReference>
<evidence type="ECO:0000256" key="1">
    <source>
        <dbReference type="ARBA" id="ARBA00015681"/>
    </source>
</evidence>
<dbReference type="SUPFAM" id="SSF54913">
    <property type="entry name" value="GlnB-like"/>
    <property type="match status" value="1"/>
</dbReference>
<accession>A0A3A8AFL0</accession>
<dbReference type="InterPro" id="IPR011322">
    <property type="entry name" value="N-reg_PII-like_a/b"/>
</dbReference>